<evidence type="ECO:0000313" key="10">
    <source>
        <dbReference type="EMBL" id="OIR06232.1"/>
    </source>
</evidence>
<dbReference type="GO" id="GO:0045300">
    <property type="term" value="F:stearoyl-[ACP] desaturase activity"/>
    <property type="evidence" value="ECO:0007669"/>
    <property type="project" value="InterPro"/>
</dbReference>
<protein>
    <submittedName>
        <fullName evidence="10">Rubrerythrin</fullName>
    </submittedName>
</protein>
<proteinExistence type="inferred from homology"/>
<dbReference type="GO" id="GO:0006633">
    <property type="term" value="P:fatty acid biosynthetic process"/>
    <property type="evidence" value="ECO:0007669"/>
    <property type="project" value="UniProtKB-KW"/>
</dbReference>
<keyword evidence="9" id="KW-0275">Fatty acid biosynthesis</keyword>
<comment type="caution">
    <text evidence="10">The sequence shown here is derived from an EMBL/GenBank/DDBJ whole genome shotgun (WGS) entry which is preliminary data.</text>
</comment>
<keyword evidence="3" id="KW-0444">Lipid biosynthesis</keyword>
<evidence type="ECO:0000256" key="5">
    <source>
        <dbReference type="ARBA" id="ARBA00022832"/>
    </source>
</evidence>
<dbReference type="CDD" id="cd00657">
    <property type="entry name" value="Ferritin_like"/>
    <property type="match status" value="1"/>
</dbReference>
<evidence type="ECO:0000256" key="3">
    <source>
        <dbReference type="ARBA" id="ARBA00022516"/>
    </source>
</evidence>
<evidence type="ECO:0000256" key="2">
    <source>
        <dbReference type="ARBA" id="ARBA00008749"/>
    </source>
</evidence>
<dbReference type="InterPro" id="IPR012348">
    <property type="entry name" value="RNR-like"/>
</dbReference>
<gene>
    <name evidence="10" type="ORF">GALL_117050</name>
</gene>
<dbReference type="EMBL" id="MLJW01000045">
    <property type="protein sequence ID" value="OIR06232.1"/>
    <property type="molecule type" value="Genomic_DNA"/>
</dbReference>
<dbReference type="InterPro" id="IPR009078">
    <property type="entry name" value="Ferritin-like_SF"/>
</dbReference>
<comment type="cofactor">
    <cofactor evidence="1">
        <name>Fe(2+)</name>
        <dbReference type="ChEBI" id="CHEBI:29033"/>
    </cofactor>
</comment>
<organism evidence="10">
    <name type="scientific">mine drainage metagenome</name>
    <dbReference type="NCBI Taxonomy" id="410659"/>
    <lineage>
        <taxon>unclassified sequences</taxon>
        <taxon>metagenomes</taxon>
        <taxon>ecological metagenomes</taxon>
    </lineage>
</organism>
<dbReference type="Gene3D" id="1.10.620.20">
    <property type="entry name" value="Ribonucleotide Reductase, subunit A"/>
    <property type="match status" value="1"/>
</dbReference>
<name>A0A1J5SQE0_9ZZZZ</name>
<keyword evidence="8" id="KW-0443">Lipid metabolism</keyword>
<evidence type="ECO:0000256" key="7">
    <source>
        <dbReference type="ARBA" id="ARBA00023004"/>
    </source>
</evidence>
<comment type="similarity">
    <text evidence="2">Belongs to the fatty acid desaturase type 2 family.</text>
</comment>
<keyword evidence="6" id="KW-0560">Oxidoreductase</keyword>
<keyword evidence="5" id="KW-0276">Fatty acid metabolism</keyword>
<reference evidence="10" key="1">
    <citation type="submission" date="2016-10" db="EMBL/GenBank/DDBJ databases">
        <title>Sequence of Gallionella enrichment culture.</title>
        <authorList>
            <person name="Poehlein A."/>
            <person name="Muehling M."/>
            <person name="Daniel R."/>
        </authorList>
    </citation>
    <scope>NUCLEOTIDE SEQUENCE</scope>
</reference>
<evidence type="ECO:0000256" key="9">
    <source>
        <dbReference type="ARBA" id="ARBA00023160"/>
    </source>
</evidence>
<keyword evidence="7" id="KW-0408">Iron</keyword>
<evidence type="ECO:0000256" key="4">
    <source>
        <dbReference type="ARBA" id="ARBA00022723"/>
    </source>
</evidence>
<dbReference type="Pfam" id="PF03405">
    <property type="entry name" value="FA_desaturase_2"/>
    <property type="match status" value="1"/>
</dbReference>
<accession>A0A1J5SQE0</accession>
<evidence type="ECO:0000256" key="6">
    <source>
        <dbReference type="ARBA" id="ARBA00023002"/>
    </source>
</evidence>
<dbReference type="InterPro" id="IPR005067">
    <property type="entry name" value="Fatty_acid_desaturase-2"/>
</dbReference>
<dbReference type="SUPFAM" id="SSF47240">
    <property type="entry name" value="Ferritin-like"/>
    <property type="match status" value="1"/>
</dbReference>
<evidence type="ECO:0000256" key="8">
    <source>
        <dbReference type="ARBA" id="ARBA00023098"/>
    </source>
</evidence>
<sequence>MPRWSADNIPWDQFDARKLHPDHLALVKAASLTESNAAHYTVYLRNVFKGDAQLTGLLGEWQLEEEQHGRMLGRYAELADATFHYAEAFQAFKDGYVIPVDVETSVRGSRVGELQARCIVETGTSSFYTAMAEATEEPVLRAICRRIAGDEFRHYRMFLDGVRQYQEMERVPLWSRLKVTIGRVREADDDELAFAFHCGNSREQTYDHARSNRAYAQAAYRLYRRHHTEKVVGMIFKASGLNSRGWLSRLAARWAWSKLQDRSAAA</sequence>
<keyword evidence="4" id="KW-0479">Metal-binding</keyword>
<dbReference type="GO" id="GO:0046872">
    <property type="term" value="F:metal ion binding"/>
    <property type="evidence" value="ECO:0007669"/>
    <property type="project" value="UniProtKB-KW"/>
</dbReference>
<dbReference type="AlphaFoldDB" id="A0A1J5SQE0"/>
<evidence type="ECO:0000256" key="1">
    <source>
        <dbReference type="ARBA" id="ARBA00001954"/>
    </source>
</evidence>